<proteinExistence type="predicted"/>
<dbReference type="InterPro" id="IPR016181">
    <property type="entry name" value="Acyl_CoA_acyltransferase"/>
</dbReference>
<dbReference type="Gene3D" id="3.40.630.30">
    <property type="match status" value="1"/>
</dbReference>
<name>A0ABX8GUW2_9BACT</name>
<dbReference type="EMBL" id="CP076128">
    <property type="protein sequence ID" value="QWG06937.1"/>
    <property type="molecule type" value="Genomic_DNA"/>
</dbReference>
<protein>
    <submittedName>
        <fullName evidence="2">GNAT family N-acetyltransferase</fullName>
    </submittedName>
</protein>
<organism evidence="2 3">
    <name type="scientific">Flammeovirga kamogawensis</name>
    <dbReference type="NCBI Taxonomy" id="373891"/>
    <lineage>
        <taxon>Bacteria</taxon>
        <taxon>Pseudomonadati</taxon>
        <taxon>Bacteroidota</taxon>
        <taxon>Cytophagia</taxon>
        <taxon>Cytophagales</taxon>
        <taxon>Flammeovirgaceae</taxon>
        <taxon>Flammeovirga</taxon>
    </lineage>
</organism>
<gene>
    <name evidence="2" type="ORF">KM029_16750</name>
</gene>
<evidence type="ECO:0000313" key="3">
    <source>
        <dbReference type="Proteomes" id="UP000682802"/>
    </source>
</evidence>
<evidence type="ECO:0000259" key="1">
    <source>
        <dbReference type="PROSITE" id="PS51186"/>
    </source>
</evidence>
<dbReference type="RefSeq" id="WP_144074338.1">
    <property type="nucleotide sequence ID" value="NZ_CP076128.1"/>
</dbReference>
<dbReference type="InterPro" id="IPR000182">
    <property type="entry name" value="GNAT_dom"/>
</dbReference>
<sequence>MIEWKDYKINIQSELSEFDKETICKLWNKEYPMQLAFENIDALNTYLNNLENKQHILVKNYGNQIVGWFFCFEREKQTWFATIVNSFYQHQRIGSKLLTLGKQNFGKLNGWVIDHDRYYKSDGKKYLSPINFYLRNGFKIDNDRLELPTLSAVKISSF</sequence>
<accession>A0ABX8GUW2</accession>
<reference evidence="2 3" key="1">
    <citation type="submission" date="2021-05" db="EMBL/GenBank/DDBJ databases">
        <title>Comparative genomic studies on the polysaccharide-degrading batcterial strains of the Flammeovirga genus.</title>
        <authorList>
            <person name="Zewei F."/>
            <person name="Zheng Z."/>
            <person name="Yu L."/>
            <person name="Ruyue G."/>
            <person name="Yanhong M."/>
            <person name="Yuanyuan C."/>
            <person name="Jingyan G."/>
            <person name="Wenjun H."/>
        </authorList>
    </citation>
    <scope>NUCLEOTIDE SEQUENCE [LARGE SCALE GENOMIC DNA]</scope>
    <source>
        <strain evidence="2 3">YS10</strain>
    </source>
</reference>
<dbReference type="PROSITE" id="PS51186">
    <property type="entry name" value="GNAT"/>
    <property type="match status" value="1"/>
</dbReference>
<feature type="domain" description="N-acetyltransferase" evidence="1">
    <location>
        <begin position="10"/>
        <end position="158"/>
    </location>
</feature>
<evidence type="ECO:0000313" key="2">
    <source>
        <dbReference type="EMBL" id="QWG06937.1"/>
    </source>
</evidence>
<dbReference type="SUPFAM" id="SSF55729">
    <property type="entry name" value="Acyl-CoA N-acyltransferases (Nat)"/>
    <property type="match status" value="1"/>
</dbReference>
<dbReference type="Proteomes" id="UP000682802">
    <property type="component" value="Chromosome 1"/>
</dbReference>
<keyword evidence="3" id="KW-1185">Reference proteome</keyword>